<dbReference type="AlphaFoldDB" id="A0A6C0DZC5"/>
<protein>
    <submittedName>
        <fullName evidence="1">Uncharacterized protein</fullName>
    </submittedName>
</protein>
<organism evidence="1">
    <name type="scientific">viral metagenome</name>
    <dbReference type="NCBI Taxonomy" id="1070528"/>
    <lineage>
        <taxon>unclassified sequences</taxon>
        <taxon>metagenomes</taxon>
        <taxon>organismal metagenomes</taxon>
    </lineage>
</organism>
<dbReference type="EMBL" id="MN739696">
    <property type="protein sequence ID" value="QHT21673.1"/>
    <property type="molecule type" value="Genomic_DNA"/>
</dbReference>
<sequence>MDILLNTTLSQINTIYKLFNIRSYDNFLIVSTNNINPMVSICNDYLNEIYNKVKYFVYEKHNNIYKLLFVVPRIIKNTHSYVKNIINTNLKIMCKYSGSYIVLFFSFDKWYFGFNYQVYVLDNNIHPILYNCVKNILPNLDTNICYHLILNDTRLRKILLAQNDINSELILLKKTYKYTKNISELCNNFKNVSYYHVSCLDELYYKLIELDNKNKILKKLYYLGFVLEHNEVYISFNTSLVNTLSDFIPYKYTPSLTHLYLYQNNKLNIFLNMLNSFVTNDELINRINNAFNTLSKELLDIYHLTRNKKNSNLYGSLPSSYKKMLYILHKTYMMVSNSNFDNEKISLNISIVYKKLKEIDVDLLRLLFIERSKIMYYDIKKCSDTNIQCYLLK</sequence>
<name>A0A6C0DZC5_9ZZZZ</name>
<reference evidence="1" key="1">
    <citation type="journal article" date="2020" name="Nature">
        <title>Giant virus diversity and host interactions through global metagenomics.</title>
        <authorList>
            <person name="Schulz F."/>
            <person name="Roux S."/>
            <person name="Paez-Espino D."/>
            <person name="Jungbluth S."/>
            <person name="Walsh D.A."/>
            <person name="Denef V.J."/>
            <person name="McMahon K.D."/>
            <person name="Konstantinidis K.T."/>
            <person name="Eloe-Fadrosh E.A."/>
            <person name="Kyrpides N.C."/>
            <person name="Woyke T."/>
        </authorList>
    </citation>
    <scope>NUCLEOTIDE SEQUENCE</scope>
    <source>
        <strain evidence="1">GVMAG-M-3300023179-103</strain>
    </source>
</reference>
<proteinExistence type="predicted"/>
<accession>A0A6C0DZC5</accession>
<evidence type="ECO:0000313" key="1">
    <source>
        <dbReference type="EMBL" id="QHT21673.1"/>
    </source>
</evidence>